<keyword evidence="3" id="KW-1185">Reference proteome</keyword>
<keyword evidence="1" id="KW-1133">Transmembrane helix</keyword>
<comment type="caution">
    <text evidence="2">The sequence shown here is derived from an EMBL/GenBank/DDBJ whole genome shotgun (WGS) entry which is preliminary data.</text>
</comment>
<proteinExistence type="predicted"/>
<dbReference type="Proteomes" id="UP000887013">
    <property type="component" value="Unassembled WGS sequence"/>
</dbReference>
<dbReference type="OrthoDB" id="6420246at2759"/>
<accession>A0A8X6NBL0</accession>
<evidence type="ECO:0000313" key="3">
    <source>
        <dbReference type="Proteomes" id="UP000887013"/>
    </source>
</evidence>
<protein>
    <submittedName>
        <fullName evidence="2">Uncharacterized protein</fullName>
    </submittedName>
</protein>
<evidence type="ECO:0000313" key="2">
    <source>
        <dbReference type="EMBL" id="GFT04417.1"/>
    </source>
</evidence>
<keyword evidence="1" id="KW-0472">Membrane</keyword>
<sequence>MLQKKSDKLWCECKCWIRESLKRLKEALDSNTDDEESTRLRCLKKEIRLNLIAMPIFMCLFVHVCLLIDEQSLILRQSIDRLLERKTFQVSPIRKLRRMFCSIQKQISEANAIFTEICFLWILKIVFRCCMSAYDLLRDPWSDDNSSVKCVVLLDTVFDVSYLLILSIYAGRVSESKTEILNSLICLGRVSPSHVKGEDCFEDIHFFVTIVGNSNGTMTLWNIMPLRKSLAINLLGIIGSYSVIIYQLSYRE</sequence>
<evidence type="ECO:0000256" key="1">
    <source>
        <dbReference type="SAM" id="Phobius"/>
    </source>
</evidence>
<feature type="transmembrane region" description="Helical" evidence="1">
    <location>
        <begin position="47"/>
        <end position="68"/>
    </location>
</feature>
<organism evidence="2 3">
    <name type="scientific">Nephila pilipes</name>
    <name type="common">Giant wood spider</name>
    <name type="synonym">Nephila maculata</name>
    <dbReference type="NCBI Taxonomy" id="299642"/>
    <lineage>
        <taxon>Eukaryota</taxon>
        <taxon>Metazoa</taxon>
        <taxon>Ecdysozoa</taxon>
        <taxon>Arthropoda</taxon>
        <taxon>Chelicerata</taxon>
        <taxon>Arachnida</taxon>
        <taxon>Araneae</taxon>
        <taxon>Araneomorphae</taxon>
        <taxon>Entelegynae</taxon>
        <taxon>Araneoidea</taxon>
        <taxon>Nephilidae</taxon>
        <taxon>Nephila</taxon>
    </lineage>
</organism>
<name>A0A8X6NBL0_NEPPI</name>
<dbReference type="EMBL" id="BMAW01102445">
    <property type="protein sequence ID" value="GFT04417.1"/>
    <property type="molecule type" value="Genomic_DNA"/>
</dbReference>
<keyword evidence="1" id="KW-0812">Transmembrane</keyword>
<dbReference type="AlphaFoldDB" id="A0A8X6NBL0"/>
<reference evidence="2" key="1">
    <citation type="submission" date="2020-08" db="EMBL/GenBank/DDBJ databases">
        <title>Multicomponent nature underlies the extraordinary mechanical properties of spider dragline silk.</title>
        <authorList>
            <person name="Kono N."/>
            <person name="Nakamura H."/>
            <person name="Mori M."/>
            <person name="Yoshida Y."/>
            <person name="Ohtoshi R."/>
            <person name="Malay A.D."/>
            <person name="Moran D.A.P."/>
            <person name="Tomita M."/>
            <person name="Numata K."/>
            <person name="Arakawa K."/>
        </authorList>
    </citation>
    <scope>NUCLEOTIDE SEQUENCE</scope>
</reference>
<gene>
    <name evidence="2" type="primary">AVEN_147911_1</name>
    <name evidence="2" type="ORF">NPIL_181911</name>
</gene>